<name>A0A6A7ADN6_9PLEO</name>
<dbReference type="PANTHER" id="PTHR38790">
    <property type="entry name" value="2EXR DOMAIN-CONTAINING PROTEIN-RELATED"/>
    <property type="match status" value="1"/>
</dbReference>
<dbReference type="AlphaFoldDB" id="A0A6A7ADN6"/>
<protein>
    <submittedName>
        <fullName evidence="2">Uncharacterized protein</fullName>
    </submittedName>
</protein>
<gene>
    <name evidence="2" type="ORF">CC86DRAFT_463309</name>
</gene>
<proteinExistence type="predicted"/>
<evidence type="ECO:0000256" key="1">
    <source>
        <dbReference type="SAM" id="MobiDB-lite"/>
    </source>
</evidence>
<dbReference type="EMBL" id="MU006218">
    <property type="protein sequence ID" value="KAF2831420.1"/>
    <property type="molecule type" value="Genomic_DNA"/>
</dbReference>
<sequence>MMATAMGRSQKDADELTERNQRESPLLRLQGELRNRIYSYVFDDDVQVEVSLTKKNERVIRDDNPHAEAGVLPYKLCVFRFTSVEASTHFLQGLAAKQLDAITLVGLSDFQAFTVGNIGYGLHAQNQDFNLKPAFNRLLFLGRKPLPGLK</sequence>
<dbReference type="OrthoDB" id="5413827at2759"/>
<feature type="region of interest" description="Disordered" evidence="1">
    <location>
        <begin position="1"/>
        <end position="22"/>
    </location>
</feature>
<evidence type="ECO:0000313" key="3">
    <source>
        <dbReference type="Proteomes" id="UP000799424"/>
    </source>
</evidence>
<organism evidence="2 3">
    <name type="scientific">Ophiobolus disseminans</name>
    <dbReference type="NCBI Taxonomy" id="1469910"/>
    <lineage>
        <taxon>Eukaryota</taxon>
        <taxon>Fungi</taxon>
        <taxon>Dikarya</taxon>
        <taxon>Ascomycota</taxon>
        <taxon>Pezizomycotina</taxon>
        <taxon>Dothideomycetes</taxon>
        <taxon>Pleosporomycetidae</taxon>
        <taxon>Pleosporales</taxon>
        <taxon>Pleosporineae</taxon>
        <taxon>Phaeosphaeriaceae</taxon>
        <taxon>Ophiobolus</taxon>
    </lineage>
</organism>
<evidence type="ECO:0000313" key="2">
    <source>
        <dbReference type="EMBL" id="KAF2831420.1"/>
    </source>
</evidence>
<keyword evidence="3" id="KW-1185">Reference proteome</keyword>
<feature type="compositionally biased region" description="Basic and acidic residues" evidence="1">
    <location>
        <begin position="9"/>
        <end position="22"/>
    </location>
</feature>
<reference evidence="2" key="1">
    <citation type="journal article" date="2020" name="Stud. Mycol.">
        <title>101 Dothideomycetes genomes: a test case for predicting lifestyles and emergence of pathogens.</title>
        <authorList>
            <person name="Haridas S."/>
            <person name="Albert R."/>
            <person name="Binder M."/>
            <person name="Bloem J."/>
            <person name="Labutti K."/>
            <person name="Salamov A."/>
            <person name="Andreopoulos B."/>
            <person name="Baker S."/>
            <person name="Barry K."/>
            <person name="Bills G."/>
            <person name="Bluhm B."/>
            <person name="Cannon C."/>
            <person name="Castanera R."/>
            <person name="Culley D."/>
            <person name="Daum C."/>
            <person name="Ezra D."/>
            <person name="Gonzalez J."/>
            <person name="Henrissat B."/>
            <person name="Kuo A."/>
            <person name="Liang C."/>
            <person name="Lipzen A."/>
            <person name="Lutzoni F."/>
            <person name="Magnuson J."/>
            <person name="Mondo S."/>
            <person name="Nolan M."/>
            <person name="Ohm R."/>
            <person name="Pangilinan J."/>
            <person name="Park H.-J."/>
            <person name="Ramirez L."/>
            <person name="Alfaro M."/>
            <person name="Sun H."/>
            <person name="Tritt A."/>
            <person name="Yoshinaga Y."/>
            <person name="Zwiers L.-H."/>
            <person name="Turgeon B."/>
            <person name="Goodwin S."/>
            <person name="Spatafora J."/>
            <person name="Crous P."/>
            <person name="Grigoriev I."/>
        </authorList>
    </citation>
    <scope>NUCLEOTIDE SEQUENCE</scope>
    <source>
        <strain evidence="2">CBS 113818</strain>
    </source>
</reference>
<dbReference type="Proteomes" id="UP000799424">
    <property type="component" value="Unassembled WGS sequence"/>
</dbReference>
<accession>A0A6A7ADN6</accession>
<dbReference type="PANTHER" id="PTHR38790:SF4">
    <property type="entry name" value="2EXR DOMAIN-CONTAINING PROTEIN"/>
    <property type="match status" value="1"/>
</dbReference>